<dbReference type="PROSITE" id="PS50110">
    <property type="entry name" value="RESPONSE_REGULATORY"/>
    <property type="match status" value="2"/>
</dbReference>
<keyword evidence="13" id="KW-0812">Transmembrane</keyword>
<dbReference type="Gene3D" id="3.30.565.10">
    <property type="entry name" value="Histidine kinase-like ATPase, C-terminal domain"/>
    <property type="match status" value="1"/>
</dbReference>
<dbReference type="SMART" id="SM00388">
    <property type="entry name" value="HisKA"/>
    <property type="match status" value="1"/>
</dbReference>
<evidence type="ECO:0000256" key="5">
    <source>
        <dbReference type="ARBA" id="ARBA00022679"/>
    </source>
</evidence>
<dbReference type="GO" id="GO:0016020">
    <property type="term" value="C:membrane"/>
    <property type="evidence" value="ECO:0007669"/>
    <property type="project" value="UniProtKB-SubCell"/>
</dbReference>
<dbReference type="InterPro" id="IPR003661">
    <property type="entry name" value="HisK_dim/P_dom"/>
</dbReference>
<keyword evidence="8" id="KW-0067">ATP-binding</keyword>
<evidence type="ECO:0000256" key="10">
    <source>
        <dbReference type="ARBA" id="ARBA00064003"/>
    </source>
</evidence>
<evidence type="ECO:0000256" key="7">
    <source>
        <dbReference type="ARBA" id="ARBA00022777"/>
    </source>
</evidence>
<dbReference type="SUPFAM" id="SSF52172">
    <property type="entry name" value="CheY-like"/>
    <property type="match status" value="2"/>
</dbReference>
<keyword evidence="13" id="KW-0472">Membrane</keyword>
<dbReference type="InterPro" id="IPR005467">
    <property type="entry name" value="His_kinase_dom"/>
</dbReference>
<comment type="subcellular location">
    <subcellularLocation>
        <location evidence="2">Membrane</location>
    </subcellularLocation>
</comment>
<dbReference type="SMART" id="SM00387">
    <property type="entry name" value="HATPase_c"/>
    <property type="match status" value="1"/>
</dbReference>
<dbReference type="EC" id="2.7.13.3" evidence="3"/>
<dbReference type="CDD" id="cd16922">
    <property type="entry name" value="HATPase_EvgS-ArcB-TorS-like"/>
    <property type="match status" value="1"/>
</dbReference>
<evidence type="ECO:0000313" key="17">
    <source>
        <dbReference type="EMBL" id="EIJ42304.1"/>
    </source>
</evidence>
<dbReference type="SUPFAM" id="SSF47384">
    <property type="entry name" value="Homodimeric domain of signal transducing histidine kinase"/>
    <property type="match status" value="1"/>
</dbReference>
<evidence type="ECO:0000256" key="11">
    <source>
        <dbReference type="ARBA" id="ARBA00068150"/>
    </source>
</evidence>
<feature type="domain" description="HAMP" evidence="16">
    <location>
        <begin position="184"/>
        <end position="237"/>
    </location>
</feature>
<dbReference type="CDD" id="cd06225">
    <property type="entry name" value="HAMP"/>
    <property type="match status" value="1"/>
</dbReference>
<evidence type="ECO:0000259" key="16">
    <source>
        <dbReference type="PROSITE" id="PS50885"/>
    </source>
</evidence>
<dbReference type="SUPFAM" id="SSF55874">
    <property type="entry name" value="ATPase domain of HSP90 chaperone/DNA topoisomerase II/histidine kinase"/>
    <property type="match status" value="1"/>
</dbReference>
<proteinExistence type="predicted"/>
<evidence type="ECO:0000259" key="15">
    <source>
        <dbReference type="PROSITE" id="PS50110"/>
    </source>
</evidence>
<keyword evidence="9" id="KW-0902">Two-component regulatory system</keyword>
<dbReference type="Pfam" id="PF00672">
    <property type="entry name" value="HAMP"/>
    <property type="match status" value="1"/>
</dbReference>
<evidence type="ECO:0000256" key="12">
    <source>
        <dbReference type="PROSITE-ProRule" id="PRU00169"/>
    </source>
</evidence>
<comment type="catalytic activity">
    <reaction evidence="1">
        <text>ATP + protein L-histidine = ADP + protein N-phospho-L-histidine.</text>
        <dbReference type="EC" id="2.7.13.3"/>
    </reaction>
</comment>
<dbReference type="eggNOG" id="COG0642">
    <property type="taxonomic scope" value="Bacteria"/>
</dbReference>
<evidence type="ECO:0000256" key="13">
    <source>
        <dbReference type="SAM" id="Phobius"/>
    </source>
</evidence>
<accession>I3CFB1</accession>
<dbReference type="PANTHER" id="PTHR45339">
    <property type="entry name" value="HYBRID SIGNAL TRANSDUCTION HISTIDINE KINASE J"/>
    <property type="match status" value="1"/>
</dbReference>
<feature type="transmembrane region" description="Helical" evidence="13">
    <location>
        <begin position="160"/>
        <end position="182"/>
    </location>
</feature>
<dbReference type="PROSITE" id="PS50885">
    <property type="entry name" value="HAMP"/>
    <property type="match status" value="1"/>
</dbReference>
<dbReference type="PANTHER" id="PTHR45339:SF1">
    <property type="entry name" value="HYBRID SIGNAL TRANSDUCTION HISTIDINE KINASE J"/>
    <property type="match status" value="1"/>
</dbReference>
<organism evidence="17 18">
    <name type="scientific">Beggiatoa alba B18LD</name>
    <dbReference type="NCBI Taxonomy" id="395493"/>
    <lineage>
        <taxon>Bacteria</taxon>
        <taxon>Pseudomonadati</taxon>
        <taxon>Pseudomonadota</taxon>
        <taxon>Gammaproteobacteria</taxon>
        <taxon>Thiotrichales</taxon>
        <taxon>Thiotrichaceae</taxon>
        <taxon>Beggiatoa</taxon>
    </lineage>
</organism>
<dbReference type="EMBL" id="JH600070">
    <property type="protein sequence ID" value="EIJ42304.1"/>
    <property type="molecule type" value="Genomic_DNA"/>
</dbReference>
<feature type="domain" description="Histidine kinase" evidence="14">
    <location>
        <begin position="259"/>
        <end position="480"/>
    </location>
</feature>
<keyword evidence="13" id="KW-1133">Transmembrane helix</keyword>
<dbReference type="CDD" id="cd00082">
    <property type="entry name" value="HisKA"/>
    <property type="match status" value="1"/>
</dbReference>
<dbReference type="InterPro" id="IPR003594">
    <property type="entry name" value="HATPase_dom"/>
</dbReference>
<keyword evidence="5" id="KW-0808">Transferase</keyword>
<evidence type="ECO:0000256" key="9">
    <source>
        <dbReference type="ARBA" id="ARBA00023012"/>
    </source>
</evidence>
<dbReference type="eggNOG" id="COG2205">
    <property type="taxonomic scope" value="Bacteria"/>
</dbReference>
<dbReference type="PRINTS" id="PR00344">
    <property type="entry name" value="BCTRLSENSOR"/>
</dbReference>
<dbReference type="InterPro" id="IPR033417">
    <property type="entry name" value="CHASE8"/>
</dbReference>
<sequence>MFKLLRRGSLKEKLLLIIMLTSGISLLVASIFFLYRENESAERAIISHVYSLAEILSKNANAALAFHNKLDAIELLNTLESQTDIVAACLYTEDAMLFAAYDPTNKHCPHQLSPNLQKKTYFFTDNTLSIICPVRIGDEPIGWLHLQNSLQTMSSQLHEYTLFALLVFVTAMVTAFIFSNLLQQIISRPVLHLVDVMRRVSTEKNYALRATAQKPDELGILIDGFNDMLAKIQKRDKELEHAKELAESASQAKSQFLATMSHEIRTPMNGVLGMTELLLDTGLNERQRHLAETVQNSGQTLMTIINDVLDFSKIEAGHLALYNSEFDVHALVEDTLDLFAGAIVQKKLALCSHIAANVPKMLSGDLVRLRQILSNLINNAIKFTEVGEVVIKVTQVNNDATRVQLKFAIYDTGIGIPEAKCPILFQPFTQVDGSMSRRYGGTGLGLAISKQLAQLMGGEIGVESKINQGSLFWFTAWLDKLQTPTVSPAQDKLPALQVLIVAYKNHCVQILAEYLTTWGLHVDFCDEQSAVLAQVQTAITQHTPYDVVLLELMHNPKQDSIALAQAIKEQQESTHIILIASVDQVRKSYLQHPAISAILHKPIRQARLYQCLCNVINNPFPQTEAEQTDSTERFNAKILLAEDNIVNQQYVRLVLEDLGCQVDLVEDGEQVLKQLRLQAYDLIFMDCQMPHLDGLAATKLIRQQGYLNAKKNHAIPIIALTAHAMQGDREYCLQIGMDDYLSKPVSKQQLREILAHWVNHLS</sequence>
<protein>
    <recommendedName>
        <fullName evidence="11">Sensory/regulatory protein RpfC</fullName>
        <ecNumber evidence="3">2.7.13.3</ecNumber>
    </recommendedName>
</protein>
<dbReference type="Gene3D" id="1.10.287.130">
    <property type="match status" value="1"/>
</dbReference>
<dbReference type="STRING" id="395493.BegalDRAFT_1412"/>
<feature type="modified residue" description="4-aspartylphosphate" evidence="12">
    <location>
        <position position="686"/>
    </location>
</feature>
<evidence type="ECO:0000256" key="1">
    <source>
        <dbReference type="ARBA" id="ARBA00000085"/>
    </source>
</evidence>
<evidence type="ECO:0000256" key="3">
    <source>
        <dbReference type="ARBA" id="ARBA00012438"/>
    </source>
</evidence>
<keyword evidence="4 12" id="KW-0597">Phosphoprotein</keyword>
<dbReference type="FunFam" id="3.30.565.10:FF:000010">
    <property type="entry name" value="Sensor histidine kinase RcsC"/>
    <property type="match status" value="1"/>
</dbReference>
<dbReference type="Gene3D" id="6.10.340.10">
    <property type="match status" value="1"/>
</dbReference>
<dbReference type="HOGENOM" id="CLU_000445_104_15_6"/>
<evidence type="ECO:0000256" key="2">
    <source>
        <dbReference type="ARBA" id="ARBA00004370"/>
    </source>
</evidence>
<dbReference type="Pfam" id="PF17152">
    <property type="entry name" value="CHASE8"/>
    <property type="match status" value="1"/>
</dbReference>
<dbReference type="Gene3D" id="3.40.50.2300">
    <property type="match status" value="2"/>
</dbReference>
<evidence type="ECO:0000256" key="6">
    <source>
        <dbReference type="ARBA" id="ARBA00022741"/>
    </source>
</evidence>
<evidence type="ECO:0000313" key="18">
    <source>
        <dbReference type="Proteomes" id="UP000005744"/>
    </source>
</evidence>
<dbReference type="GO" id="GO:0005524">
    <property type="term" value="F:ATP binding"/>
    <property type="evidence" value="ECO:0007669"/>
    <property type="project" value="UniProtKB-KW"/>
</dbReference>
<gene>
    <name evidence="17" type="ORF">BegalDRAFT_1412</name>
</gene>
<dbReference type="Pfam" id="PF00512">
    <property type="entry name" value="HisKA"/>
    <property type="match status" value="1"/>
</dbReference>
<feature type="domain" description="Response regulatory" evidence="15">
    <location>
        <begin position="497"/>
        <end position="616"/>
    </location>
</feature>
<dbReference type="InterPro" id="IPR036890">
    <property type="entry name" value="HATPase_C_sf"/>
</dbReference>
<comment type="subunit">
    <text evidence="10">At low DSF concentrations, interacts with RpfF.</text>
</comment>
<feature type="transmembrane region" description="Helical" evidence="13">
    <location>
        <begin position="14"/>
        <end position="35"/>
    </location>
</feature>
<evidence type="ECO:0000256" key="8">
    <source>
        <dbReference type="ARBA" id="ARBA00022840"/>
    </source>
</evidence>
<dbReference type="AlphaFoldDB" id="I3CFB1"/>
<dbReference type="InterPro" id="IPR004358">
    <property type="entry name" value="Sig_transdc_His_kin-like_C"/>
</dbReference>
<dbReference type="SMART" id="SM00304">
    <property type="entry name" value="HAMP"/>
    <property type="match status" value="1"/>
</dbReference>
<dbReference type="CDD" id="cd17546">
    <property type="entry name" value="REC_hyHK_CKI1_RcsC-like"/>
    <property type="match status" value="1"/>
</dbReference>
<evidence type="ECO:0000259" key="14">
    <source>
        <dbReference type="PROSITE" id="PS50109"/>
    </source>
</evidence>
<keyword evidence="6" id="KW-0547">Nucleotide-binding</keyword>
<dbReference type="InterPro" id="IPR011006">
    <property type="entry name" value="CheY-like_superfamily"/>
</dbReference>
<dbReference type="PROSITE" id="PS50109">
    <property type="entry name" value="HIS_KIN"/>
    <property type="match status" value="1"/>
</dbReference>
<name>I3CFB1_9GAMM</name>
<keyword evidence="18" id="KW-1185">Reference proteome</keyword>
<comment type="caution">
    <text evidence="12">Lacks conserved residue(s) required for the propagation of feature annotation.</text>
</comment>
<dbReference type="Pfam" id="PF02518">
    <property type="entry name" value="HATPase_c"/>
    <property type="match status" value="1"/>
</dbReference>
<dbReference type="FunFam" id="1.10.287.130:FF:000002">
    <property type="entry name" value="Two-component osmosensing histidine kinase"/>
    <property type="match status" value="1"/>
</dbReference>
<dbReference type="InterPro" id="IPR003660">
    <property type="entry name" value="HAMP_dom"/>
</dbReference>
<dbReference type="Pfam" id="PF00072">
    <property type="entry name" value="Response_reg"/>
    <property type="match status" value="1"/>
</dbReference>
<dbReference type="InterPro" id="IPR036097">
    <property type="entry name" value="HisK_dim/P_sf"/>
</dbReference>
<dbReference type="OrthoDB" id="9792854at2"/>
<feature type="domain" description="Response regulatory" evidence="15">
    <location>
        <begin position="637"/>
        <end position="758"/>
    </location>
</feature>
<evidence type="ECO:0000256" key="4">
    <source>
        <dbReference type="ARBA" id="ARBA00022553"/>
    </source>
</evidence>
<dbReference type="SMART" id="SM00448">
    <property type="entry name" value="REC"/>
    <property type="match status" value="1"/>
</dbReference>
<dbReference type="Proteomes" id="UP000005744">
    <property type="component" value="Unassembled WGS sequence"/>
</dbReference>
<dbReference type="SUPFAM" id="SSF158472">
    <property type="entry name" value="HAMP domain-like"/>
    <property type="match status" value="1"/>
</dbReference>
<keyword evidence="7 17" id="KW-0418">Kinase</keyword>
<dbReference type="RefSeq" id="WP_002685129.1">
    <property type="nucleotide sequence ID" value="NZ_JH600070.1"/>
</dbReference>
<dbReference type="InterPro" id="IPR001789">
    <property type="entry name" value="Sig_transdc_resp-reg_receiver"/>
</dbReference>
<dbReference type="GO" id="GO:0000155">
    <property type="term" value="F:phosphorelay sensor kinase activity"/>
    <property type="evidence" value="ECO:0007669"/>
    <property type="project" value="InterPro"/>
</dbReference>
<reference evidence="17 18" key="1">
    <citation type="submission" date="2011-11" db="EMBL/GenBank/DDBJ databases">
        <title>Improved High-Quality Draft sequence of Beggiatoa alba B18lD.</title>
        <authorList>
            <consortium name="US DOE Joint Genome Institute"/>
            <person name="Lucas S."/>
            <person name="Han J."/>
            <person name="Lapidus A."/>
            <person name="Cheng J.-F."/>
            <person name="Goodwin L."/>
            <person name="Pitluck S."/>
            <person name="Peters L."/>
            <person name="Mikhailova N."/>
            <person name="Held B."/>
            <person name="Detter J.C."/>
            <person name="Han C."/>
            <person name="Tapia R."/>
            <person name="Land M."/>
            <person name="Hauser L."/>
            <person name="Kyrpides N."/>
            <person name="Ivanova N."/>
            <person name="Pagani I."/>
            <person name="Samuel K."/>
            <person name="Teske A."/>
            <person name="Mueller J."/>
            <person name="Woyke T."/>
        </authorList>
    </citation>
    <scope>NUCLEOTIDE SEQUENCE [LARGE SCALE GENOMIC DNA]</scope>
    <source>
        <strain evidence="17 18">B18LD</strain>
    </source>
</reference>